<keyword evidence="3" id="KW-0171">Cobalt transport</keyword>
<dbReference type="GO" id="GO:0006824">
    <property type="term" value="P:cobalt ion transport"/>
    <property type="evidence" value="ECO:0007669"/>
    <property type="project" value="UniProtKB-KW"/>
</dbReference>
<dbReference type="PANTHER" id="PTHR40659">
    <property type="entry name" value="NICKEL/COBALT EFFLUX SYSTEM RCNA"/>
    <property type="match status" value="1"/>
</dbReference>
<dbReference type="GO" id="GO:0005886">
    <property type="term" value="C:plasma membrane"/>
    <property type="evidence" value="ECO:0007669"/>
    <property type="project" value="UniProtKB-SubCell"/>
</dbReference>
<dbReference type="GO" id="GO:0015099">
    <property type="term" value="F:nickel cation transmembrane transporter activity"/>
    <property type="evidence" value="ECO:0007669"/>
    <property type="project" value="UniProtKB-UniRule"/>
</dbReference>
<keyword evidence="8 13" id="KW-1133">Transmembrane helix</keyword>
<keyword evidence="9" id="KW-0406">Ion transport</keyword>
<keyword evidence="12" id="KW-0170">Cobalt</keyword>
<evidence type="ECO:0000256" key="2">
    <source>
        <dbReference type="ARBA" id="ARBA00004651"/>
    </source>
</evidence>
<evidence type="ECO:0000256" key="9">
    <source>
        <dbReference type="ARBA" id="ARBA00023065"/>
    </source>
</evidence>
<dbReference type="GO" id="GO:0046583">
    <property type="term" value="F:monoatomic cation efflux transmembrane transporter activity"/>
    <property type="evidence" value="ECO:0007669"/>
    <property type="project" value="TreeGrafter"/>
</dbReference>
<dbReference type="STRING" id="1121003.SAMN03080618_03530"/>
<feature type="signal peptide" evidence="15">
    <location>
        <begin position="1"/>
        <end position="28"/>
    </location>
</feature>
<keyword evidence="10" id="KW-0921">Nickel transport</keyword>
<comment type="similarity">
    <text evidence="13">Belongs to the NiCoT transporter (TC 2.A.52) family.</text>
</comment>
<dbReference type="Proteomes" id="UP000242763">
    <property type="component" value="Unassembled WGS sequence"/>
</dbReference>
<reference evidence="17" key="1">
    <citation type="submission" date="2016-10" db="EMBL/GenBank/DDBJ databases">
        <authorList>
            <person name="Varghese N."/>
            <person name="Submissions S."/>
        </authorList>
    </citation>
    <scope>NUCLEOTIDE SEQUENCE [LARGE SCALE GENOMIC DNA]</scope>
    <source>
        <strain evidence="17">DSM 21857</strain>
    </source>
</reference>
<keyword evidence="5" id="KW-1003">Cell membrane</keyword>
<feature type="chain" id="PRO_5017249775" description="Nickel/cobalt efflux system" evidence="15">
    <location>
        <begin position="29"/>
        <end position="353"/>
    </location>
</feature>
<keyword evidence="15" id="KW-0732">Signal</keyword>
<dbReference type="RefSeq" id="WP_091525108.1">
    <property type="nucleotide sequence ID" value="NZ_FORF01000039.1"/>
</dbReference>
<evidence type="ECO:0000256" key="12">
    <source>
        <dbReference type="ARBA" id="ARBA00023285"/>
    </source>
</evidence>
<feature type="transmembrane region" description="Helical" evidence="13">
    <location>
        <begin position="254"/>
        <end position="278"/>
    </location>
</feature>
<evidence type="ECO:0000313" key="17">
    <source>
        <dbReference type="Proteomes" id="UP000242763"/>
    </source>
</evidence>
<feature type="compositionally biased region" description="Basic and acidic residues" evidence="14">
    <location>
        <begin position="217"/>
        <end position="228"/>
    </location>
</feature>
<keyword evidence="17" id="KW-1185">Reference proteome</keyword>
<name>A0A1I3T0Z5_9HYPH</name>
<dbReference type="InterPro" id="IPR051224">
    <property type="entry name" value="NiCoT_RcnA"/>
</dbReference>
<dbReference type="GO" id="GO:0032025">
    <property type="term" value="P:response to cobalt ion"/>
    <property type="evidence" value="ECO:0007669"/>
    <property type="project" value="TreeGrafter"/>
</dbReference>
<feature type="transmembrane region" description="Helical" evidence="13">
    <location>
        <begin position="329"/>
        <end position="351"/>
    </location>
</feature>
<evidence type="ECO:0000256" key="4">
    <source>
        <dbReference type="ARBA" id="ARBA00022448"/>
    </source>
</evidence>
<evidence type="ECO:0000256" key="3">
    <source>
        <dbReference type="ARBA" id="ARBA00022426"/>
    </source>
</evidence>
<feature type="compositionally biased region" description="Basic residues" evidence="14">
    <location>
        <begin position="200"/>
        <end position="216"/>
    </location>
</feature>
<evidence type="ECO:0000256" key="7">
    <source>
        <dbReference type="ARBA" id="ARBA00022692"/>
    </source>
</evidence>
<keyword evidence="11 13" id="KW-0472">Membrane</keyword>
<dbReference type="EMBL" id="FORF01000039">
    <property type="protein sequence ID" value="SFJ64340.1"/>
    <property type="molecule type" value="Genomic_DNA"/>
</dbReference>
<dbReference type="PANTHER" id="PTHR40659:SF1">
    <property type="entry name" value="NICKEL_COBALT EFFLUX SYSTEM RCNA"/>
    <property type="match status" value="1"/>
</dbReference>
<evidence type="ECO:0000256" key="15">
    <source>
        <dbReference type="SAM" id="SignalP"/>
    </source>
</evidence>
<feature type="transmembrane region" description="Helical" evidence="13">
    <location>
        <begin position="119"/>
        <end position="144"/>
    </location>
</feature>
<evidence type="ECO:0000256" key="8">
    <source>
        <dbReference type="ARBA" id="ARBA00022989"/>
    </source>
</evidence>
<evidence type="ECO:0000256" key="6">
    <source>
        <dbReference type="ARBA" id="ARBA00022596"/>
    </source>
</evidence>
<evidence type="ECO:0000256" key="1">
    <source>
        <dbReference type="ARBA" id="ARBA00002510"/>
    </source>
</evidence>
<gene>
    <name evidence="16" type="ORF">SAMN03080618_03530</name>
</gene>
<organism evidence="16 17">
    <name type="scientific">Aquamicrobium aerolatum DSM 21857</name>
    <dbReference type="NCBI Taxonomy" id="1121003"/>
    <lineage>
        <taxon>Bacteria</taxon>
        <taxon>Pseudomonadati</taxon>
        <taxon>Pseudomonadota</taxon>
        <taxon>Alphaproteobacteria</taxon>
        <taxon>Hyphomicrobiales</taxon>
        <taxon>Phyllobacteriaceae</taxon>
        <taxon>Aerobium</taxon>
    </lineage>
</organism>
<evidence type="ECO:0000256" key="11">
    <source>
        <dbReference type="ARBA" id="ARBA00023136"/>
    </source>
</evidence>
<evidence type="ECO:0000256" key="13">
    <source>
        <dbReference type="RuleBase" id="RU362101"/>
    </source>
</evidence>
<evidence type="ECO:0000256" key="10">
    <source>
        <dbReference type="ARBA" id="ARBA00023112"/>
    </source>
</evidence>
<dbReference type="InterPro" id="IPR011541">
    <property type="entry name" value="Ni/Co_transpt_high_affinity"/>
</dbReference>
<feature type="region of interest" description="Disordered" evidence="14">
    <location>
        <begin position="197"/>
        <end position="231"/>
    </location>
</feature>
<comment type="subcellular location">
    <subcellularLocation>
        <location evidence="2 13">Cell membrane</location>
        <topology evidence="2 13">Multi-pass membrane protein</topology>
    </subcellularLocation>
</comment>
<sequence>MKKNAVRIIFAAIAVAILLSHLGLPAHAQSSLGIGARETTLPSTGMFSGIIGWINVQQQAFYRTLTGTLRSIRDSGDGMWLMVGISFAYGVFHAAGPGHGKAVISSYMLANEVALRRGVLLSFVSALLQGITAIILMSLVFLVLRGTSVSMTDATRFLEIASYVLVTGFGAWLLWRKAWPPLRRALGRAPAHSLSAAHVDHHHHHHDHDHHHQHHEHSHDHDHHHHGDVCSSCGHAHAPDPKLISGDQFSWKTAWTAIVAVGLRPCTGALVVLSFAFLNGLFASGVLSVFAMALGTAITVSALAILAVTAKNVAVAFAGNGRAGNRIHTAIEIAGAAFVFLLGLALLSAALSA</sequence>
<feature type="transmembrane region" description="Helical" evidence="13">
    <location>
        <begin position="156"/>
        <end position="175"/>
    </location>
</feature>
<keyword evidence="6" id="KW-0533">Nickel</keyword>
<dbReference type="GO" id="GO:0010045">
    <property type="term" value="P:response to nickel cation"/>
    <property type="evidence" value="ECO:0007669"/>
    <property type="project" value="TreeGrafter"/>
</dbReference>
<feature type="transmembrane region" description="Helical" evidence="13">
    <location>
        <begin position="79"/>
        <end position="98"/>
    </location>
</feature>
<accession>A0A1I3T0Z5</accession>
<comment type="function">
    <text evidence="1">Efflux system for nickel and cobalt.</text>
</comment>
<dbReference type="AlphaFoldDB" id="A0A1I3T0Z5"/>
<keyword evidence="7 13" id="KW-0812">Transmembrane</keyword>
<protein>
    <recommendedName>
        <fullName evidence="13">Nickel/cobalt efflux system</fullName>
    </recommendedName>
</protein>
<evidence type="ECO:0000256" key="5">
    <source>
        <dbReference type="ARBA" id="ARBA00022475"/>
    </source>
</evidence>
<proteinExistence type="inferred from homology"/>
<feature type="transmembrane region" description="Helical" evidence="13">
    <location>
        <begin position="284"/>
        <end position="308"/>
    </location>
</feature>
<dbReference type="Pfam" id="PF03824">
    <property type="entry name" value="NicO"/>
    <property type="match status" value="1"/>
</dbReference>
<keyword evidence="4 13" id="KW-0813">Transport</keyword>
<evidence type="ECO:0000256" key="14">
    <source>
        <dbReference type="SAM" id="MobiDB-lite"/>
    </source>
</evidence>
<dbReference type="OrthoDB" id="9812956at2"/>
<evidence type="ECO:0000313" key="16">
    <source>
        <dbReference type="EMBL" id="SFJ64340.1"/>
    </source>
</evidence>